<feature type="compositionally biased region" description="Basic and acidic residues" evidence="2">
    <location>
        <begin position="29"/>
        <end position="39"/>
    </location>
</feature>
<dbReference type="SUPFAM" id="SSF54236">
    <property type="entry name" value="Ubiquitin-like"/>
    <property type="match status" value="1"/>
</dbReference>
<comment type="similarity">
    <text evidence="1">Belongs to the ubiquitin family. SUMO subfamily.</text>
</comment>
<organism evidence="4 5">
    <name type="scientific">Acrobeloides nanus</name>
    <dbReference type="NCBI Taxonomy" id="290746"/>
    <lineage>
        <taxon>Eukaryota</taxon>
        <taxon>Metazoa</taxon>
        <taxon>Ecdysozoa</taxon>
        <taxon>Nematoda</taxon>
        <taxon>Chromadorea</taxon>
        <taxon>Rhabditida</taxon>
        <taxon>Tylenchina</taxon>
        <taxon>Cephalobomorpha</taxon>
        <taxon>Cephaloboidea</taxon>
        <taxon>Cephalobidae</taxon>
        <taxon>Acrobeloides</taxon>
    </lineage>
</organism>
<evidence type="ECO:0000313" key="5">
    <source>
        <dbReference type="WBParaSite" id="ACRNAN_Path_1299.g5090.t1"/>
    </source>
</evidence>
<evidence type="ECO:0000256" key="2">
    <source>
        <dbReference type="SAM" id="MobiDB-lite"/>
    </source>
</evidence>
<feature type="region of interest" description="Disordered" evidence="2">
    <location>
        <begin position="1"/>
        <end position="48"/>
    </location>
</feature>
<feature type="domain" description="Ubiquitin-like" evidence="3">
    <location>
        <begin position="49"/>
        <end position="126"/>
    </location>
</feature>
<evidence type="ECO:0000259" key="3">
    <source>
        <dbReference type="PROSITE" id="PS50053"/>
    </source>
</evidence>
<dbReference type="PROSITE" id="PS50053">
    <property type="entry name" value="UBIQUITIN_2"/>
    <property type="match status" value="1"/>
</dbReference>
<name>A0A914BYL2_9BILA</name>
<dbReference type="Pfam" id="PF11976">
    <property type="entry name" value="Rad60-SLD"/>
    <property type="match status" value="1"/>
</dbReference>
<evidence type="ECO:0000256" key="1">
    <source>
        <dbReference type="ARBA" id="ARBA00009185"/>
    </source>
</evidence>
<dbReference type="PANTHER" id="PTHR10562">
    <property type="entry name" value="SMALL UBIQUITIN-RELATED MODIFIER"/>
    <property type="match status" value="1"/>
</dbReference>
<dbReference type="InterPro" id="IPR022617">
    <property type="entry name" value="Rad60/SUMO-like_dom"/>
</dbReference>
<protein>
    <submittedName>
        <fullName evidence="5">Ubiquitin-like domain-containing protein</fullName>
    </submittedName>
</protein>
<reference evidence="5" key="1">
    <citation type="submission" date="2022-11" db="UniProtKB">
        <authorList>
            <consortium name="WormBaseParasite"/>
        </authorList>
    </citation>
    <scope>IDENTIFICATION</scope>
</reference>
<dbReference type="Gene3D" id="3.10.20.90">
    <property type="entry name" value="Phosphatidylinositol 3-kinase Catalytic Subunit, Chain A, domain 1"/>
    <property type="match status" value="1"/>
</dbReference>
<accession>A0A914BYL2</accession>
<dbReference type="AlphaFoldDB" id="A0A914BYL2"/>
<keyword evidence="4" id="KW-1185">Reference proteome</keyword>
<feature type="compositionally biased region" description="Basic and acidic residues" evidence="2">
    <location>
        <begin position="1"/>
        <end position="22"/>
    </location>
</feature>
<dbReference type="InterPro" id="IPR029071">
    <property type="entry name" value="Ubiquitin-like_domsf"/>
</dbReference>
<dbReference type="WBParaSite" id="ACRNAN_Path_1299.g5090.t1">
    <property type="protein sequence ID" value="ACRNAN_Path_1299.g5090.t1"/>
    <property type="gene ID" value="ACRNAN_Path_1299.g5090"/>
</dbReference>
<evidence type="ECO:0000313" key="4">
    <source>
        <dbReference type="Proteomes" id="UP000887540"/>
    </source>
</evidence>
<proteinExistence type="inferred from homology"/>
<sequence>MSETDEQTRESPENQNNEKENRIVTPDGQNERQKRRESTNEPNLEDENAHVRFKCVNQEGASVHFRVKRNTKFEKIMKAYADRMLQDVSILRFLIDGRRIGSDETPHSIGLEDDAYIEIHREMFGGAKACF</sequence>
<dbReference type="InterPro" id="IPR000626">
    <property type="entry name" value="Ubiquitin-like_dom"/>
</dbReference>
<dbReference type="Proteomes" id="UP000887540">
    <property type="component" value="Unplaced"/>
</dbReference>